<protein>
    <recommendedName>
        <fullName evidence="3">SIR2-like domain-containing protein</fullName>
    </recommendedName>
</protein>
<dbReference type="InterPro" id="IPR029035">
    <property type="entry name" value="DHS-like_NAD/FAD-binding_dom"/>
</dbReference>
<comment type="caution">
    <text evidence="1">The sequence shown here is derived from an EMBL/GenBank/DDBJ whole genome shotgun (WGS) entry which is preliminary data.</text>
</comment>
<dbReference type="Pfam" id="PF13289">
    <property type="entry name" value="SIR2_2"/>
    <property type="match status" value="1"/>
</dbReference>
<dbReference type="SUPFAM" id="SSF52467">
    <property type="entry name" value="DHS-like NAD/FAD-binding domain"/>
    <property type="match status" value="1"/>
</dbReference>
<dbReference type="Proteomes" id="UP000242224">
    <property type="component" value="Unassembled WGS sequence"/>
</dbReference>
<organism evidence="1 2">
    <name type="scientific">Thioclava marina</name>
    <dbReference type="NCBI Taxonomy" id="1915077"/>
    <lineage>
        <taxon>Bacteria</taxon>
        <taxon>Pseudomonadati</taxon>
        <taxon>Pseudomonadota</taxon>
        <taxon>Alphaproteobacteria</taxon>
        <taxon>Rhodobacterales</taxon>
        <taxon>Paracoccaceae</taxon>
        <taxon>Thioclava</taxon>
    </lineage>
</organism>
<keyword evidence="2" id="KW-1185">Reference proteome</keyword>
<evidence type="ECO:0008006" key="3">
    <source>
        <dbReference type="Google" id="ProtNLM"/>
    </source>
</evidence>
<evidence type="ECO:0000313" key="2">
    <source>
        <dbReference type="Proteomes" id="UP000242224"/>
    </source>
</evidence>
<dbReference type="EMBL" id="MPZS01000002">
    <property type="protein sequence ID" value="OOY11775.1"/>
    <property type="molecule type" value="Genomic_DNA"/>
</dbReference>
<accession>A0ABX3MKL1</accession>
<evidence type="ECO:0000313" key="1">
    <source>
        <dbReference type="EMBL" id="OOY11775.1"/>
    </source>
</evidence>
<gene>
    <name evidence="1" type="ORF">BMG00_11860</name>
</gene>
<sequence length="255" mass="29091">MGAGLPDWGGLLGSLIEKAETDHSISGDKAEDCRELAADSNKFLMLAQEMKEILGVEFKTVIEDVFGNPNLKPTPAHELLISLKNNRFIITTNYDMLIEQAFAASGEFRQGYKYYEAHALQRDLYKRSFFLLKAHGDAKTAPEHIILTDKDYRRILYKEPGYQSALQSIFTMYSVIFLGSSLQDPELRLLLNYINAAFPEGGIPHYALMTTDQIGDTERGRWKKDYNMRIIPISSDNNYEDLNRFLNFLKEVDAE</sequence>
<name>A0ABX3MKL1_9RHOB</name>
<reference evidence="1 2" key="1">
    <citation type="submission" date="2016-11" db="EMBL/GenBank/DDBJ databases">
        <title>A multilocus sequence analysis scheme for characterization of bacteria in the genus Thioclava.</title>
        <authorList>
            <person name="Liu Y."/>
            <person name="Shao Z."/>
        </authorList>
    </citation>
    <scope>NUCLEOTIDE SEQUENCE [LARGE SCALE GENOMIC DNA]</scope>
    <source>
        <strain evidence="1 2">11.10-0-13</strain>
    </source>
</reference>
<proteinExistence type="predicted"/>